<dbReference type="Proteomes" id="UP000499080">
    <property type="component" value="Unassembled WGS sequence"/>
</dbReference>
<accession>A0A4Y2ER19</accession>
<dbReference type="AlphaFoldDB" id="A0A4Y2ER19"/>
<dbReference type="EMBL" id="BGPR01093279">
    <property type="protein sequence ID" value="GBM30365.1"/>
    <property type="molecule type" value="Genomic_DNA"/>
</dbReference>
<protein>
    <submittedName>
        <fullName evidence="1">Uncharacterized protein</fullName>
    </submittedName>
</protein>
<evidence type="ECO:0000313" key="2">
    <source>
        <dbReference type="Proteomes" id="UP000499080"/>
    </source>
</evidence>
<proteinExistence type="predicted"/>
<feature type="non-terminal residue" evidence="1">
    <location>
        <position position="1"/>
    </location>
</feature>
<keyword evidence="2" id="KW-1185">Reference proteome</keyword>
<name>A0A4Y2ER19_ARAVE</name>
<gene>
    <name evidence="1" type="ORF">AVEN_18004_1</name>
</gene>
<sequence>ARWSEESIACNSGPPVSCLLYSFEWSSVTLARFRTRCEVVHMLSIFVLDLLLCHFLGSNYHAVGGNSSLVLSLVGDSVYIDEWIRLDSSSSLALG</sequence>
<reference evidence="1 2" key="1">
    <citation type="journal article" date="2019" name="Sci. Rep.">
        <title>Orb-weaving spider Araneus ventricosus genome elucidates the spidroin gene catalogue.</title>
        <authorList>
            <person name="Kono N."/>
            <person name="Nakamura H."/>
            <person name="Ohtoshi R."/>
            <person name="Moran D.A.P."/>
            <person name="Shinohara A."/>
            <person name="Yoshida Y."/>
            <person name="Fujiwara M."/>
            <person name="Mori M."/>
            <person name="Tomita M."/>
            <person name="Arakawa K."/>
        </authorList>
    </citation>
    <scope>NUCLEOTIDE SEQUENCE [LARGE SCALE GENOMIC DNA]</scope>
</reference>
<organism evidence="1 2">
    <name type="scientific">Araneus ventricosus</name>
    <name type="common">Orbweaver spider</name>
    <name type="synonym">Epeira ventricosa</name>
    <dbReference type="NCBI Taxonomy" id="182803"/>
    <lineage>
        <taxon>Eukaryota</taxon>
        <taxon>Metazoa</taxon>
        <taxon>Ecdysozoa</taxon>
        <taxon>Arthropoda</taxon>
        <taxon>Chelicerata</taxon>
        <taxon>Arachnida</taxon>
        <taxon>Araneae</taxon>
        <taxon>Araneomorphae</taxon>
        <taxon>Entelegynae</taxon>
        <taxon>Araneoidea</taxon>
        <taxon>Araneidae</taxon>
        <taxon>Araneus</taxon>
    </lineage>
</organism>
<evidence type="ECO:0000313" key="1">
    <source>
        <dbReference type="EMBL" id="GBM30365.1"/>
    </source>
</evidence>
<comment type="caution">
    <text evidence="1">The sequence shown here is derived from an EMBL/GenBank/DDBJ whole genome shotgun (WGS) entry which is preliminary data.</text>
</comment>